<dbReference type="InterPro" id="IPR036691">
    <property type="entry name" value="Endo/exonu/phosph_ase_sf"/>
</dbReference>
<keyword evidence="4" id="KW-0812">Transmembrane</keyword>
<dbReference type="GO" id="GO:0046872">
    <property type="term" value="F:metal ion binding"/>
    <property type="evidence" value="ECO:0007669"/>
    <property type="project" value="UniProtKB-KW"/>
</dbReference>
<dbReference type="Gene3D" id="3.60.10.10">
    <property type="entry name" value="Endonuclease/exonuclease/phosphatase"/>
    <property type="match status" value="1"/>
</dbReference>
<dbReference type="EMBL" id="CP118375">
    <property type="protein sequence ID" value="WFD42401.1"/>
    <property type="molecule type" value="Genomic_DNA"/>
</dbReference>
<dbReference type="PANTHER" id="PTHR16320:SF24">
    <property type="entry name" value="PHOSPHODIESTERASE, PUTATIVE-RELATED"/>
    <property type="match status" value="1"/>
</dbReference>
<name>A0AAF0F9V1_9BASI</name>
<evidence type="ECO:0000256" key="3">
    <source>
        <dbReference type="ARBA" id="ARBA00022842"/>
    </source>
</evidence>
<protein>
    <submittedName>
        <fullName evidence="5">Sphingomyelin phosphodiesterase</fullName>
        <ecNumber evidence="5">3.1.4.12</ecNumber>
    </submittedName>
</protein>
<dbReference type="Proteomes" id="UP001214628">
    <property type="component" value="Chromosome 1"/>
</dbReference>
<dbReference type="PANTHER" id="PTHR16320">
    <property type="entry name" value="SPHINGOMYELINASE FAMILY MEMBER"/>
    <property type="match status" value="1"/>
</dbReference>
<dbReference type="EC" id="3.1.4.12" evidence="5"/>
<dbReference type="InterPro" id="IPR038772">
    <property type="entry name" value="Sph/SMPD2-like"/>
</dbReference>
<evidence type="ECO:0000256" key="1">
    <source>
        <dbReference type="ARBA" id="ARBA00022723"/>
    </source>
</evidence>
<dbReference type="AlphaFoldDB" id="A0AAF0F9V1"/>
<keyword evidence="2 5" id="KW-0378">Hydrolase</keyword>
<organism evidence="5 6">
    <name type="scientific">Malassezia psittaci</name>
    <dbReference type="NCBI Taxonomy" id="1821823"/>
    <lineage>
        <taxon>Eukaryota</taxon>
        <taxon>Fungi</taxon>
        <taxon>Dikarya</taxon>
        <taxon>Basidiomycota</taxon>
        <taxon>Ustilaginomycotina</taxon>
        <taxon>Malasseziomycetes</taxon>
        <taxon>Malasseziales</taxon>
        <taxon>Malasseziaceae</taxon>
        <taxon>Malassezia</taxon>
    </lineage>
</organism>
<evidence type="ECO:0000313" key="5">
    <source>
        <dbReference type="EMBL" id="WFD42401.1"/>
    </source>
</evidence>
<accession>A0AAF0F9V1</accession>
<keyword evidence="4" id="KW-1133">Transmembrane helix</keyword>
<reference evidence="5" key="1">
    <citation type="submission" date="2023-02" db="EMBL/GenBank/DDBJ databases">
        <title>Mating type loci evolution in Malassezia.</title>
        <authorList>
            <person name="Coelho M.A."/>
        </authorList>
    </citation>
    <scope>NUCLEOTIDE SEQUENCE</scope>
    <source>
        <strain evidence="5">CBS 14136</strain>
    </source>
</reference>
<sequence length="331" mass="36556">MSRHPIVDVQTHMYSLTGVPIYVHQGDWIAGKACGCATIAHPELGEIDVWTTHFTAVGGQIGPETQRAFRTVEAFELARLCRASAQRGRHVLCMGDLNSLPESLCMSVLFSLAGLQDSFASITQQDAESPDTGITCDSPKNTWTANKILDERALRHNGKRLDYILFRGPENSPMRLQCTQHKVTLTEPILAYGVSYSDHFGVEATFEVSNDTQNAPIFQETPSQVLGKTLPLLQEALRLARKRQIFSLRFFGGFLASAAIMIVGNACSAVWLSYGRSVPVSLISGLLLILTSWAGTTALYDGIVWGEWQKRALRTTMDRMEILQSADSYQI</sequence>
<keyword evidence="4" id="KW-0472">Membrane</keyword>
<dbReference type="GO" id="GO:0004767">
    <property type="term" value="F:sphingomyelin phosphodiesterase activity"/>
    <property type="evidence" value="ECO:0007669"/>
    <property type="project" value="UniProtKB-EC"/>
</dbReference>
<keyword evidence="3" id="KW-0460">Magnesium</keyword>
<keyword evidence="6" id="KW-1185">Reference proteome</keyword>
<feature type="transmembrane region" description="Helical" evidence="4">
    <location>
        <begin position="248"/>
        <end position="274"/>
    </location>
</feature>
<feature type="transmembrane region" description="Helical" evidence="4">
    <location>
        <begin position="280"/>
        <end position="304"/>
    </location>
</feature>
<gene>
    <name evidence="5" type="primary">ISC1</name>
    <name evidence="5" type="ORF">MPSI1_001044</name>
</gene>
<evidence type="ECO:0000256" key="4">
    <source>
        <dbReference type="SAM" id="Phobius"/>
    </source>
</evidence>
<dbReference type="SUPFAM" id="SSF56219">
    <property type="entry name" value="DNase I-like"/>
    <property type="match status" value="1"/>
</dbReference>
<evidence type="ECO:0000313" key="6">
    <source>
        <dbReference type="Proteomes" id="UP001214628"/>
    </source>
</evidence>
<keyword evidence="1" id="KW-0479">Metal-binding</keyword>
<proteinExistence type="predicted"/>
<evidence type="ECO:0000256" key="2">
    <source>
        <dbReference type="ARBA" id="ARBA00022801"/>
    </source>
</evidence>